<comment type="caution">
    <text evidence="2">The sequence shown here is derived from an EMBL/GenBank/DDBJ whole genome shotgun (WGS) entry which is preliminary data.</text>
</comment>
<evidence type="ECO:0000256" key="1">
    <source>
        <dbReference type="SAM" id="MobiDB-lite"/>
    </source>
</evidence>
<feature type="compositionally biased region" description="Acidic residues" evidence="1">
    <location>
        <begin position="133"/>
        <end position="142"/>
    </location>
</feature>
<gene>
    <name evidence="2" type="ORF">IW261DRAFT_1559853</name>
</gene>
<name>A0AA39TFP1_9AGAR</name>
<feature type="region of interest" description="Disordered" evidence="1">
    <location>
        <begin position="81"/>
        <end position="178"/>
    </location>
</feature>
<dbReference type="Proteomes" id="UP001175227">
    <property type="component" value="Unassembled WGS sequence"/>
</dbReference>
<accession>A0AA39TFP1</accession>
<proteinExistence type="predicted"/>
<feature type="compositionally biased region" description="Polar residues" evidence="1">
    <location>
        <begin position="84"/>
        <end position="96"/>
    </location>
</feature>
<sequence length="178" mass="19532">MTPSFLVVKAVIISLCKDPATTANDNLDQFQEYAGYLERYKQELIQDKELKDSVFHARTAVKKEHHTNASKQPIHRVLKAITGWIQSEHSQVTNSPPAGAPTGPRRDPKLAGPTTRSKGKGHATQQSCTTIDSDSDEDDDGPDQVAPHSDSDAESLKTAVDECSRETSRSSKGMSEIW</sequence>
<feature type="compositionally biased region" description="Basic and acidic residues" evidence="1">
    <location>
        <begin position="149"/>
        <end position="169"/>
    </location>
</feature>
<reference evidence="2" key="1">
    <citation type="submission" date="2023-06" db="EMBL/GenBank/DDBJ databases">
        <authorList>
            <consortium name="Lawrence Berkeley National Laboratory"/>
            <person name="Ahrendt S."/>
            <person name="Sahu N."/>
            <person name="Indic B."/>
            <person name="Wong-Bajracharya J."/>
            <person name="Merenyi Z."/>
            <person name="Ke H.-M."/>
            <person name="Monk M."/>
            <person name="Kocsube S."/>
            <person name="Drula E."/>
            <person name="Lipzen A."/>
            <person name="Balint B."/>
            <person name="Henrissat B."/>
            <person name="Andreopoulos B."/>
            <person name="Martin F.M."/>
            <person name="Harder C.B."/>
            <person name="Rigling D."/>
            <person name="Ford K.L."/>
            <person name="Foster G.D."/>
            <person name="Pangilinan J."/>
            <person name="Papanicolaou A."/>
            <person name="Barry K."/>
            <person name="LaButti K."/>
            <person name="Viragh M."/>
            <person name="Koriabine M."/>
            <person name="Yan M."/>
            <person name="Riley R."/>
            <person name="Champramary S."/>
            <person name="Plett K.L."/>
            <person name="Tsai I.J."/>
            <person name="Slot J."/>
            <person name="Sipos G."/>
            <person name="Plett J."/>
            <person name="Nagy L.G."/>
            <person name="Grigoriev I.V."/>
        </authorList>
    </citation>
    <scope>NUCLEOTIDE SEQUENCE</scope>
    <source>
        <strain evidence="2">ICMP 16352</strain>
    </source>
</reference>
<organism evidence="2 3">
    <name type="scientific">Armillaria novae-zelandiae</name>
    <dbReference type="NCBI Taxonomy" id="153914"/>
    <lineage>
        <taxon>Eukaryota</taxon>
        <taxon>Fungi</taxon>
        <taxon>Dikarya</taxon>
        <taxon>Basidiomycota</taxon>
        <taxon>Agaricomycotina</taxon>
        <taxon>Agaricomycetes</taxon>
        <taxon>Agaricomycetidae</taxon>
        <taxon>Agaricales</taxon>
        <taxon>Marasmiineae</taxon>
        <taxon>Physalacriaceae</taxon>
        <taxon>Armillaria</taxon>
    </lineage>
</organism>
<evidence type="ECO:0000313" key="3">
    <source>
        <dbReference type="Proteomes" id="UP001175227"/>
    </source>
</evidence>
<dbReference type="EMBL" id="JAUEPR010000004">
    <property type="protein sequence ID" value="KAK0486446.1"/>
    <property type="molecule type" value="Genomic_DNA"/>
</dbReference>
<evidence type="ECO:0000313" key="2">
    <source>
        <dbReference type="EMBL" id="KAK0486446.1"/>
    </source>
</evidence>
<protein>
    <submittedName>
        <fullName evidence="2">Uncharacterized protein</fullName>
    </submittedName>
</protein>
<dbReference type="AlphaFoldDB" id="A0AA39TFP1"/>
<keyword evidence="3" id="KW-1185">Reference proteome</keyword>